<organism evidence="2 3">
    <name type="scientific">Maribacter cobaltidurans</name>
    <dbReference type="NCBI Taxonomy" id="1178778"/>
    <lineage>
        <taxon>Bacteria</taxon>
        <taxon>Pseudomonadati</taxon>
        <taxon>Bacteroidota</taxon>
        <taxon>Flavobacteriia</taxon>
        <taxon>Flavobacteriales</taxon>
        <taxon>Flavobacteriaceae</taxon>
        <taxon>Maribacter</taxon>
    </lineage>
</organism>
<comment type="caution">
    <text evidence="2">The sequence shown here is derived from an EMBL/GenBank/DDBJ whole genome shotgun (WGS) entry which is preliminary data.</text>
</comment>
<evidence type="ECO:0000313" key="2">
    <source>
        <dbReference type="EMBL" id="MEE1977036.1"/>
    </source>
</evidence>
<sequence length="585" mass="64486">MIRRIIYIFVLLSCVANFGQENEPKYSFQFTDQSITTVLNIIEQKAEVRFYYDEAWFSGQNFSGAFTEATLTEILEGIFEETTLNFFKYDNTKIILTQNSIIYKDLPEGFFGKEVDTVQIASNNIRVTSSPVFSNIEANKSSEISRTVRIGKENLADSRSSFKISGYATTKDQNQPISNLSIILNNRNSGAVTDDNGYFELEVPAGTSIIKTSSLGIEPTTTRVIVYNDGNLNFQLAESVEFLDEVTVEANAAKNVEEAISGSTELVVEETKNIPLVLGERDVLKVATTLPGISTAGEGAAGFNVRGGSTDQNLILLDNAVIYNPSHFFGIFQAINPFTTKDLKVLKGGIPAEYGGRLSSVFDITSKDANTEKIAGEAAIGPVTSNLALEIPVVKGKSGLMLGGRGTYSGWILRSLKDESLNNSKASFYDAIAKYTHTINEKNTVRAMGYYSDDAFSITSDSVYGYNNRLLSFQWDHQFNDKNAGSLIVANSNYKFNIGYEGNSDNNFDLGFVVDETEAKFKFTYLHSKAHKFDYGLSTKLYNVQPGYLEPNGDNSIVVPQTIAKEKALEGAIYLSDNFEVTTNF</sequence>
<dbReference type="InterPro" id="IPR012910">
    <property type="entry name" value="Plug_dom"/>
</dbReference>
<name>A0ABU7IW65_9FLAO</name>
<feature type="domain" description="TonB-dependent receptor plug" evidence="1">
    <location>
        <begin position="280"/>
        <end position="357"/>
    </location>
</feature>
<dbReference type="InterPro" id="IPR008969">
    <property type="entry name" value="CarboxyPept-like_regulatory"/>
</dbReference>
<dbReference type="Gene3D" id="3.55.50.30">
    <property type="match status" value="1"/>
</dbReference>
<accession>A0ABU7IW65</accession>
<protein>
    <submittedName>
        <fullName evidence="2">Carboxypeptidase-like regulatory domain-containing protein</fullName>
    </submittedName>
</protein>
<gene>
    <name evidence="2" type="ORF">V1I91_13195</name>
</gene>
<dbReference type="Pfam" id="PF07715">
    <property type="entry name" value="Plug"/>
    <property type="match status" value="1"/>
</dbReference>
<dbReference type="SUPFAM" id="SSF49464">
    <property type="entry name" value="Carboxypeptidase regulatory domain-like"/>
    <property type="match status" value="1"/>
</dbReference>
<dbReference type="Gene3D" id="2.60.40.1120">
    <property type="entry name" value="Carboxypeptidase-like, regulatory domain"/>
    <property type="match status" value="1"/>
</dbReference>
<proteinExistence type="predicted"/>
<dbReference type="RefSeq" id="WP_272651731.1">
    <property type="nucleotide sequence ID" value="NZ_JAZDDG010000006.1"/>
</dbReference>
<keyword evidence="3" id="KW-1185">Reference proteome</keyword>
<reference evidence="2 3" key="1">
    <citation type="submission" date="2024-01" db="EMBL/GenBank/DDBJ databases">
        <title>Maribacter spp. originated from different algae showed divergent polysaccharides utilization ability.</title>
        <authorList>
            <person name="Wang H."/>
            <person name="Wu Y."/>
        </authorList>
    </citation>
    <scope>NUCLEOTIDE SEQUENCE [LARGE SCALE GENOMIC DNA]</scope>
    <source>
        <strain evidence="2 3">PR1</strain>
    </source>
</reference>
<dbReference type="Proteomes" id="UP001356308">
    <property type="component" value="Unassembled WGS sequence"/>
</dbReference>
<dbReference type="Gene3D" id="2.170.130.10">
    <property type="entry name" value="TonB-dependent receptor, plug domain"/>
    <property type="match status" value="1"/>
</dbReference>
<evidence type="ECO:0000259" key="1">
    <source>
        <dbReference type="Pfam" id="PF07715"/>
    </source>
</evidence>
<dbReference type="SUPFAM" id="SSF56935">
    <property type="entry name" value="Porins"/>
    <property type="match status" value="1"/>
</dbReference>
<dbReference type="Pfam" id="PF13715">
    <property type="entry name" value="CarbopepD_reg_2"/>
    <property type="match status" value="1"/>
</dbReference>
<evidence type="ECO:0000313" key="3">
    <source>
        <dbReference type="Proteomes" id="UP001356308"/>
    </source>
</evidence>
<dbReference type="EMBL" id="JAZDDG010000006">
    <property type="protein sequence ID" value="MEE1977036.1"/>
    <property type="molecule type" value="Genomic_DNA"/>
</dbReference>
<dbReference type="InterPro" id="IPR037066">
    <property type="entry name" value="Plug_dom_sf"/>
</dbReference>